<evidence type="ECO:0000256" key="3">
    <source>
        <dbReference type="ARBA" id="ARBA00022989"/>
    </source>
</evidence>
<evidence type="ECO:0000259" key="6">
    <source>
        <dbReference type="Pfam" id="PF00155"/>
    </source>
</evidence>
<accession>A0A3E2H296</accession>
<feature type="signal peptide" evidence="5">
    <location>
        <begin position="1"/>
        <end position="17"/>
    </location>
</feature>
<dbReference type="Pfam" id="PF04145">
    <property type="entry name" value="Ctr"/>
    <property type="match status" value="1"/>
</dbReference>
<dbReference type="InterPro" id="IPR007274">
    <property type="entry name" value="Cop_transporter"/>
</dbReference>
<dbReference type="InterPro" id="IPR015424">
    <property type="entry name" value="PyrdxlP-dep_Trfase"/>
</dbReference>
<name>A0A3E2H296_SCYLI</name>
<dbReference type="InterPro" id="IPR017853">
    <property type="entry name" value="GH"/>
</dbReference>
<dbReference type="CDD" id="cd00609">
    <property type="entry name" value="AAT_like"/>
    <property type="match status" value="1"/>
</dbReference>
<dbReference type="InterPro" id="IPR015422">
    <property type="entry name" value="PyrdxlP-dep_Trfase_small"/>
</dbReference>
<keyword evidence="4" id="KW-0472">Membrane</keyword>
<gene>
    <name evidence="7" type="ORF">B7463_g8830</name>
</gene>
<dbReference type="OrthoDB" id="7042322at2759"/>
<dbReference type="Pfam" id="PF00155">
    <property type="entry name" value="Aminotran_1_2"/>
    <property type="match status" value="1"/>
</dbReference>
<dbReference type="PANTHER" id="PTHR10353:SF53">
    <property type="entry name" value="BETA-1,4-GLUCOSIDASE (EUROFUNG)"/>
    <property type="match status" value="1"/>
</dbReference>
<dbReference type="GO" id="GO:0016020">
    <property type="term" value="C:membrane"/>
    <property type="evidence" value="ECO:0007669"/>
    <property type="project" value="UniProtKB-SubCell"/>
</dbReference>
<feature type="chain" id="PRO_5017555770" description="Aminotransferase class I/classII large domain-containing protein" evidence="5">
    <location>
        <begin position="18"/>
        <end position="905"/>
    </location>
</feature>
<evidence type="ECO:0000256" key="2">
    <source>
        <dbReference type="ARBA" id="ARBA00022692"/>
    </source>
</evidence>
<dbReference type="GO" id="GO:0005975">
    <property type="term" value="P:carbohydrate metabolic process"/>
    <property type="evidence" value="ECO:0007669"/>
    <property type="project" value="InterPro"/>
</dbReference>
<dbReference type="GO" id="GO:0008422">
    <property type="term" value="F:beta-glucosidase activity"/>
    <property type="evidence" value="ECO:0007669"/>
    <property type="project" value="TreeGrafter"/>
</dbReference>
<dbReference type="Gene3D" id="3.90.1150.10">
    <property type="entry name" value="Aspartate Aminotransferase, domain 1"/>
    <property type="match status" value="1"/>
</dbReference>
<keyword evidence="2" id="KW-0812">Transmembrane</keyword>
<dbReference type="STRING" id="5539.A0A3E2H296"/>
<dbReference type="Gene3D" id="3.40.640.10">
    <property type="entry name" value="Type I PLP-dependent aspartate aminotransferase-like (Major domain)"/>
    <property type="match status" value="1"/>
</dbReference>
<dbReference type="InterPro" id="IPR004839">
    <property type="entry name" value="Aminotransferase_I/II_large"/>
</dbReference>
<feature type="non-terminal residue" evidence="7">
    <location>
        <position position="1"/>
    </location>
</feature>
<evidence type="ECO:0000256" key="1">
    <source>
        <dbReference type="ARBA" id="ARBA00004370"/>
    </source>
</evidence>
<comment type="caution">
    <text evidence="7">The sequence shown here is derived from an EMBL/GenBank/DDBJ whole genome shotgun (WGS) entry which is preliminary data.</text>
</comment>
<feature type="non-terminal residue" evidence="7">
    <location>
        <position position="905"/>
    </location>
</feature>
<dbReference type="PANTHER" id="PTHR10353">
    <property type="entry name" value="GLYCOSYL HYDROLASE"/>
    <property type="match status" value="1"/>
</dbReference>
<dbReference type="Pfam" id="PF00232">
    <property type="entry name" value="Glyco_hydro_1"/>
    <property type="match status" value="2"/>
</dbReference>
<keyword evidence="3" id="KW-1133">Transmembrane helix</keyword>
<dbReference type="Proteomes" id="UP000258309">
    <property type="component" value="Unassembled WGS sequence"/>
</dbReference>
<dbReference type="EMBL" id="NCSJ02000203">
    <property type="protein sequence ID" value="RFU27519.1"/>
    <property type="molecule type" value="Genomic_DNA"/>
</dbReference>
<keyword evidence="8" id="KW-1185">Reference proteome</keyword>
<evidence type="ECO:0000256" key="5">
    <source>
        <dbReference type="SAM" id="SignalP"/>
    </source>
</evidence>
<organism evidence="7 8">
    <name type="scientific">Scytalidium lignicola</name>
    <name type="common">Hyphomycete</name>
    <dbReference type="NCBI Taxonomy" id="5539"/>
    <lineage>
        <taxon>Eukaryota</taxon>
        <taxon>Fungi</taxon>
        <taxon>Dikarya</taxon>
        <taxon>Ascomycota</taxon>
        <taxon>Pezizomycotina</taxon>
        <taxon>Leotiomycetes</taxon>
        <taxon>Leotiomycetes incertae sedis</taxon>
        <taxon>Scytalidium</taxon>
    </lineage>
</organism>
<keyword evidence="5" id="KW-0732">Signal</keyword>
<proteinExistence type="predicted"/>
<dbReference type="GO" id="GO:0030170">
    <property type="term" value="F:pyridoxal phosphate binding"/>
    <property type="evidence" value="ECO:0007669"/>
    <property type="project" value="InterPro"/>
</dbReference>
<feature type="domain" description="Aminotransferase class I/classII large" evidence="6">
    <location>
        <begin position="617"/>
        <end position="887"/>
    </location>
</feature>
<protein>
    <recommendedName>
        <fullName evidence="6">Aminotransferase class I/classII large domain-containing protein</fullName>
    </recommendedName>
</protein>
<dbReference type="AlphaFoldDB" id="A0A3E2H296"/>
<sequence length="905" mass="100136">MTLTTLVFLSLALEAIATWPGGYSSFTFTAQTTTRYATPVKSPLPSQTYAPHLKELSTLLPPSLTYTTYSLDPTATVGGKYGQSAYAALWKPLTYSNTNLPFTATVSPTPVPTSLLFFPPARYEPCSSSLNCLNAYYLPEDFVWGVASSSWQVEGGTMSEGRGPSFLDQRGALPRPAENPMNDSVVSDMHYFLYKHDIARLAAIGIPYYSFAISWPRIVPFGVPGSPINQLGLDHNDDVIETCLSYGITPIVTLTHADIPLVLGSSADLGYSNEKFVDSFLYYAKIVLAQYADRVLYWVTINEPSVSFGLYSAHRNILMAHAKTSRFYKEEICGFLSLDAYDAFFVYPPPNGIEACASNSSDPSWPVCVLMTNVGEGGWLNGDGLNDYAYITPQYFRQALKYPCETFHPAAIAITEFGFNSFMEYARAFDAQRYDYERTEYYYGFLHEMLKATYEDGINIIGAIAWSILDNNEFGTYSQQYELSTLSLSTLEVNYWQYTEMDMTSPTSTTSSASATSTMEMSMGGGSSCKIDMLWNWYTVDACFISRSWHITSKGMFAGAFLGAFVFSWEPILLDRSSAQEEATFTTAENVTIPDLAFAYQFSTMGGPRFPMAMAAHINEYFNPFSPVKPEHIITGAGLTAIHEMIALSLGDPRDGILVSRPMYSRFELDFGNTADLHIVYADMDGVDPFSLSIVEKYQTKLDESARAGVKVKALLIVNPHNPLGQCYLPSTLRALMKFCEKNSIHLTSDEVYALSVYDTDSEDSLKFTSVLSIDPTGLINIEKLQVFYGMSKDFAAGLRLGCLITQNTLLHKAISANARFHGPSGMAIAVGTAILEDGEFVASFLQLCHTSLRESRAYMTKILDEAGIKYHSKANARPFLYVDLSPWLPPANDVTEGENAKILP</sequence>
<dbReference type="GO" id="GO:0005375">
    <property type="term" value="F:copper ion transmembrane transporter activity"/>
    <property type="evidence" value="ECO:0007669"/>
    <property type="project" value="InterPro"/>
</dbReference>
<evidence type="ECO:0000313" key="7">
    <source>
        <dbReference type="EMBL" id="RFU27519.1"/>
    </source>
</evidence>
<dbReference type="InterPro" id="IPR015421">
    <property type="entry name" value="PyrdxlP-dep_Trfase_major"/>
</dbReference>
<comment type="subcellular location">
    <subcellularLocation>
        <location evidence="1">Membrane</location>
    </subcellularLocation>
</comment>
<dbReference type="InterPro" id="IPR001360">
    <property type="entry name" value="Glyco_hydro_1"/>
</dbReference>
<evidence type="ECO:0000313" key="8">
    <source>
        <dbReference type="Proteomes" id="UP000258309"/>
    </source>
</evidence>
<reference evidence="7 8" key="1">
    <citation type="submission" date="2018-05" db="EMBL/GenBank/DDBJ databases">
        <title>Draft genome sequence of Scytalidium lignicola DSM 105466, a ubiquitous saprotrophic fungus.</title>
        <authorList>
            <person name="Buettner E."/>
            <person name="Gebauer A.M."/>
            <person name="Hofrichter M."/>
            <person name="Liers C."/>
            <person name="Kellner H."/>
        </authorList>
    </citation>
    <scope>NUCLEOTIDE SEQUENCE [LARGE SCALE GENOMIC DNA]</scope>
    <source>
        <strain evidence="7 8">DSM 105466</strain>
    </source>
</reference>
<dbReference type="SUPFAM" id="SSF51445">
    <property type="entry name" value="(Trans)glycosidases"/>
    <property type="match status" value="1"/>
</dbReference>
<dbReference type="Gene3D" id="3.20.20.80">
    <property type="entry name" value="Glycosidases"/>
    <property type="match status" value="2"/>
</dbReference>
<dbReference type="PRINTS" id="PR00753">
    <property type="entry name" value="ACCSYNTHASE"/>
</dbReference>
<dbReference type="SUPFAM" id="SSF53383">
    <property type="entry name" value="PLP-dependent transferases"/>
    <property type="match status" value="1"/>
</dbReference>
<evidence type="ECO:0000256" key="4">
    <source>
        <dbReference type="ARBA" id="ARBA00023136"/>
    </source>
</evidence>